<keyword evidence="3" id="KW-1185">Reference proteome</keyword>
<keyword evidence="1" id="KW-0472">Membrane</keyword>
<sequence>MGIASRAGDWTFKAFTASLGVATIYLAATFSANVYRGLSWHNAQSIKIHVSSILKILAYCKYERVSGKIVIIPILFHNSPISFELAEVAMHCLPFPFDLIKWTSKILESNPHDLNFNCCLQSSEQVLVNPF</sequence>
<keyword evidence="1" id="KW-0812">Transmembrane</keyword>
<evidence type="ECO:0000313" key="3">
    <source>
        <dbReference type="Proteomes" id="UP000326939"/>
    </source>
</evidence>
<accession>A0A5N5KNP1</accession>
<name>A0A5N5KNP1_9ROSI</name>
<dbReference type="Proteomes" id="UP000326939">
    <property type="component" value="Chromosome 12"/>
</dbReference>
<protein>
    <submittedName>
        <fullName evidence="2">Uncharacterized protein</fullName>
    </submittedName>
</protein>
<reference evidence="3" key="1">
    <citation type="journal article" date="2019" name="Gigascience">
        <title>De novo genome assembly of the endangered Acer yangbiense, a plant species with extremely small populations endemic to Yunnan Province, China.</title>
        <authorList>
            <person name="Yang J."/>
            <person name="Wariss H.M."/>
            <person name="Tao L."/>
            <person name="Zhang R."/>
            <person name="Yun Q."/>
            <person name="Hollingsworth P."/>
            <person name="Dao Z."/>
            <person name="Luo G."/>
            <person name="Guo H."/>
            <person name="Ma Y."/>
            <person name="Sun W."/>
        </authorList>
    </citation>
    <scope>NUCLEOTIDE SEQUENCE [LARGE SCALE GENOMIC DNA]</scope>
    <source>
        <strain evidence="3">cv. br00</strain>
    </source>
</reference>
<feature type="transmembrane region" description="Helical" evidence="1">
    <location>
        <begin position="12"/>
        <end position="35"/>
    </location>
</feature>
<organism evidence="2 3">
    <name type="scientific">Salix brachista</name>
    <dbReference type="NCBI Taxonomy" id="2182728"/>
    <lineage>
        <taxon>Eukaryota</taxon>
        <taxon>Viridiplantae</taxon>
        <taxon>Streptophyta</taxon>
        <taxon>Embryophyta</taxon>
        <taxon>Tracheophyta</taxon>
        <taxon>Spermatophyta</taxon>
        <taxon>Magnoliopsida</taxon>
        <taxon>eudicotyledons</taxon>
        <taxon>Gunneridae</taxon>
        <taxon>Pentapetalae</taxon>
        <taxon>rosids</taxon>
        <taxon>fabids</taxon>
        <taxon>Malpighiales</taxon>
        <taxon>Salicaceae</taxon>
        <taxon>Saliceae</taxon>
        <taxon>Salix</taxon>
    </lineage>
</organism>
<evidence type="ECO:0000313" key="2">
    <source>
        <dbReference type="EMBL" id="KAB5531961.1"/>
    </source>
</evidence>
<dbReference type="EMBL" id="VDCV01000012">
    <property type="protein sequence ID" value="KAB5531961.1"/>
    <property type="molecule type" value="Genomic_DNA"/>
</dbReference>
<comment type="caution">
    <text evidence="2">The sequence shown here is derived from an EMBL/GenBank/DDBJ whole genome shotgun (WGS) entry which is preliminary data.</text>
</comment>
<evidence type="ECO:0000256" key="1">
    <source>
        <dbReference type="SAM" id="Phobius"/>
    </source>
</evidence>
<dbReference type="AlphaFoldDB" id="A0A5N5KNP1"/>
<dbReference type="PANTHER" id="PTHR38525">
    <property type="entry name" value="OS03G0824500 PROTEIN"/>
    <property type="match status" value="1"/>
</dbReference>
<dbReference type="PANTHER" id="PTHR38525:SF1">
    <property type="entry name" value="OS03G0824500 PROTEIN"/>
    <property type="match status" value="1"/>
</dbReference>
<gene>
    <name evidence="2" type="ORF">DKX38_018631</name>
</gene>
<proteinExistence type="predicted"/>
<keyword evidence="1" id="KW-1133">Transmembrane helix</keyword>